<comment type="caution">
    <text evidence="7">The sequence shown here is derived from an EMBL/GenBank/DDBJ whole genome shotgun (WGS) entry which is preliminary data.</text>
</comment>
<proteinExistence type="predicted"/>
<evidence type="ECO:0000256" key="1">
    <source>
        <dbReference type="ARBA" id="ARBA00004651"/>
    </source>
</evidence>
<dbReference type="Pfam" id="PF02653">
    <property type="entry name" value="BPD_transp_2"/>
    <property type="match status" value="1"/>
</dbReference>
<dbReference type="EMBL" id="JANUCP010000003">
    <property type="protein sequence ID" value="MCS3919483.1"/>
    <property type="molecule type" value="Genomic_DNA"/>
</dbReference>
<dbReference type="PANTHER" id="PTHR32196">
    <property type="entry name" value="ABC TRANSPORTER PERMEASE PROTEIN YPHD-RELATED-RELATED"/>
    <property type="match status" value="1"/>
</dbReference>
<feature type="transmembrane region" description="Helical" evidence="6">
    <location>
        <begin position="241"/>
        <end position="261"/>
    </location>
</feature>
<evidence type="ECO:0000256" key="5">
    <source>
        <dbReference type="ARBA" id="ARBA00023136"/>
    </source>
</evidence>
<organism evidence="7 8">
    <name type="scientific">Candidatus Fervidibacter sacchari</name>
    <dbReference type="NCBI Taxonomy" id="1448929"/>
    <lineage>
        <taxon>Bacteria</taxon>
        <taxon>Candidatus Fervidibacterota</taxon>
        <taxon>Candidatus Fervidibacter</taxon>
    </lineage>
</organism>
<dbReference type="InterPro" id="IPR001851">
    <property type="entry name" value="ABC_transp_permease"/>
</dbReference>
<dbReference type="PANTHER" id="PTHR32196:SF15">
    <property type="entry name" value="SUGAR ABC TRANSPORTER PERMEASE PROTEIN"/>
    <property type="match status" value="1"/>
</dbReference>
<feature type="transmembrane region" description="Helical" evidence="6">
    <location>
        <begin position="214"/>
        <end position="235"/>
    </location>
</feature>
<reference evidence="7 8" key="1">
    <citation type="submission" date="2022-08" db="EMBL/GenBank/DDBJ databases">
        <title>Bacterial and archaeal communities from various locations to study Microbial Dark Matter (Phase II).</title>
        <authorList>
            <person name="Stepanauskas R."/>
        </authorList>
    </citation>
    <scope>NUCLEOTIDE SEQUENCE [LARGE SCALE GENOMIC DNA]</scope>
    <source>
        <strain evidence="7 8">PD1</strain>
    </source>
</reference>
<feature type="transmembrane region" description="Helical" evidence="6">
    <location>
        <begin position="6"/>
        <end position="26"/>
    </location>
</feature>
<keyword evidence="8" id="KW-1185">Reference proteome</keyword>
<evidence type="ECO:0000313" key="7">
    <source>
        <dbReference type="EMBL" id="MCS3919483.1"/>
    </source>
</evidence>
<gene>
    <name evidence="7" type="ORF">M2350_001896</name>
</gene>
<feature type="transmembrane region" description="Helical" evidence="6">
    <location>
        <begin position="118"/>
        <end position="141"/>
    </location>
</feature>
<feature type="transmembrane region" description="Helical" evidence="6">
    <location>
        <begin position="161"/>
        <end position="184"/>
    </location>
</feature>
<dbReference type="CDD" id="cd06579">
    <property type="entry name" value="TM_PBP1_transp_AraH_like"/>
    <property type="match status" value="1"/>
</dbReference>
<comment type="subcellular location">
    <subcellularLocation>
        <location evidence="1">Cell membrane</location>
        <topology evidence="1">Multi-pass membrane protein</topology>
    </subcellularLocation>
</comment>
<evidence type="ECO:0000256" key="2">
    <source>
        <dbReference type="ARBA" id="ARBA00022475"/>
    </source>
</evidence>
<protein>
    <submittedName>
        <fullName evidence="7">Ribose transport system permease protein</fullName>
    </submittedName>
</protein>
<dbReference type="Proteomes" id="UP001204798">
    <property type="component" value="Unassembled WGS sequence"/>
</dbReference>
<sequence length="319" mass="34117">MKRGQWFFQETTLLIAIAVLVAVTAWRDIKFLNAYNLQVITREAALFGIMGIGETLVILTGGIDLSPGSMVALSGVVVAYLIVFAKFPISLAILTVVFMGTLVGIWHGFFVTKLRVPPFIITLGTLSAARGLATVICTTVTGGQPIVNLPDEFAALGQKSLWGWLPVPVLLLLVFATVTGIVLYRMRFGRYVFAVGGNLEAARLAGIPIDFVRFVCYATSSSLAAIAGILTAAYVNSGDPNVGVAWELYVIAAVVIGGTSLMGGQGTLWGTLLGALFMSVLKNGLLFWNVPPPWHEVVIGAVVVSAVTLDTLRRRRYVV</sequence>
<evidence type="ECO:0000256" key="3">
    <source>
        <dbReference type="ARBA" id="ARBA00022692"/>
    </source>
</evidence>
<evidence type="ECO:0000256" key="6">
    <source>
        <dbReference type="SAM" id="Phobius"/>
    </source>
</evidence>
<keyword evidence="4 6" id="KW-1133">Transmembrane helix</keyword>
<feature type="transmembrane region" description="Helical" evidence="6">
    <location>
        <begin position="77"/>
        <end position="106"/>
    </location>
</feature>
<name>A0ABT2ERD9_9BACT</name>
<feature type="transmembrane region" description="Helical" evidence="6">
    <location>
        <begin position="46"/>
        <end position="65"/>
    </location>
</feature>
<evidence type="ECO:0000256" key="4">
    <source>
        <dbReference type="ARBA" id="ARBA00022989"/>
    </source>
</evidence>
<keyword evidence="3 6" id="KW-0812">Transmembrane</keyword>
<accession>A0ABT2ERD9</accession>
<dbReference type="RefSeq" id="WP_259095938.1">
    <property type="nucleotide sequence ID" value="NZ_CP130454.1"/>
</dbReference>
<evidence type="ECO:0000313" key="8">
    <source>
        <dbReference type="Proteomes" id="UP001204798"/>
    </source>
</evidence>
<keyword evidence="5 6" id="KW-0472">Membrane</keyword>
<keyword evidence="2" id="KW-1003">Cell membrane</keyword>